<proteinExistence type="predicted"/>
<keyword evidence="1" id="KW-1133">Transmembrane helix</keyword>
<gene>
    <name evidence="2" type="ORF">B0T26DRAFT_696338</name>
</gene>
<dbReference type="EMBL" id="JAUIRO010000002">
    <property type="protein sequence ID" value="KAK0727993.1"/>
    <property type="molecule type" value="Genomic_DNA"/>
</dbReference>
<dbReference type="GeneID" id="85324616"/>
<feature type="transmembrane region" description="Helical" evidence="1">
    <location>
        <begin position="21"/>
        <end position="48"/>
    </location>
</feature>
<protein>
    <submittedName>
        <fullName evidence="2">Uncharacterized protein</fullName>
    </submittedName>
</protein>
<evidence type="ECO:0000313" key="3">
    <source>
        <dbReference type="Proteomes" id="UP001172101"/>
    </source>
</evidence>
<dbReference type="RefSeq" id="XP_060300848.1">
    <property type="nucleotide sequence ID" value="XM_060441346.1"/>
</dbReference>
<sequence>MFAVRKLHLRRLSMVYTTFPIRSCLVSWPLSLFVCAPFYVCHVIAYYITRAPPNPSPIWLGECCYPGAGFGFHDFSLLIAVNHGWYRTLARL</sequence>
<accession>A0AA40B5I0</accession>
<dbReference type="AlphaFoldDB" id="A0AA40B5I0"/>
<reference evidence="2" key="1">
    <citation type="submission" date="2023-06" db="EMBL/GenBank/DDBJ databases">
        <title>Genome-scale phylogeny and comparative genomics of the fungal order Sordariales.</title>
        <authorList>
            <consortium name="Lawrence Berkeley National Laboratory"/>
            <person name="Hensen N."/>
            <person name="Bonometti L."/>
            <person name="Westerberg I."/>
            <person name="Brannstrom I.O."/>
            <person name="Guillou S."/>
            <person name="Cros-Aarteil S."/>
            <person name="Calhoun S."/>
            <person name="Haridas S."/>
            <person name="Kuo A."/>
            <person name="Mondo S."/>
            <person name="Pangilinan J."/>
            <person name="Riley R."/>
            <person name="LaButti K."/>
            <person name="Andreopoulos B."/>
            <person name="Lipzen A."/>
            <person name="Chen C."/>
            <person name="Yanf M."/>
            <person name="Daum C."/>
            <person name="Ng V."/>
            <person name="Clum A."/>
            <person name="Steindorff A."/>
            <person name="Ohm R."/>
            <person name="Martin F."/>
            <person name="Silar P."/>
            <person name="Natvig D."/>
            <person name="Lalanne C."/>
            <person name="Gautier V."/>
            <person name="Ament-velasquez S.L."/>
            <person name="Kruys A."/>
            <person name="Hutchinson M.I."/>
            <person name="Powell A.J."/>
            <person name="Barry K."/>
            <person name="Miller A.N."/>
            <person name="Grigoriev I.V."/>
            <person name="Debuchy R."/>
            <person name="Gladieux P."/>
            <person name="Thoren M.H."/>
            <person name="Johannesson H."/>
        </authorList>
    </citation>
    <scope>NUCLEOTIDE SEQUENCE</scope>
    <source>
        <strain evidence="2">SMH2392-1A</strain>
    </source>
</reference>
<keyword evidence="1" id="KW-0812">Transmembrane</keyword>
<comment type="caution">
    <text evidence="2">The sequence shown here is derived from an EMBL/GenBank/DDBJ whole genome shotgun (WGS) entry which is preliminary data.</text>
</comment>
<keyword evidence="3" id="KW-1185">Reference proteome</keyword>
<name>A0AA40B5I0_9PEZI</name>
<dbReference type="Proteomes" id="UP001172101">
    <property type="component" value="Unassembled WGS sequence"/>
</dbReference>
<evidence type="ECO:0000313" key="2">
    <source>
        <dbReference type="EMBL" id="KAK0727993.1"/>
    </source>
</evidence>
<evidence type="ECO:0000256" key="1">
    <source>
        <dbReference type="SAM" id="Phobius"/>
    </source>
</evidence>
<organism evidence="2 3">
    <name type="scientific">Lasiosphaeria miniovina</name>
    <dbReference type="NCBI Taxonomy" id="1954250"/>
    <lineage>
        <taxon>Eukaryota</taxon>
        <taxon>Fungi</taxon>
        <taxon>Dikarya</taxon>
        <taxon>Ascomycota</taxon>
        <taxon>Pezizomycotina</taxon>
        <taxon>Sordariomycetes</taxon>
        <taxon>Sordariomycetidae</taxon>
        <taxon>Sordariales</taxon>
        <taxon>Lasiosphaeriaceae</taxon>
        <taxon>Lasiosphaeria</taxon>
    </lineage>
</organism>
<keyword evidence="1" id="KW-0472">Membrane</keyword>